<reference evidence="2 3" key="1">
    <citation type="submission" date="2020-09" db="EMBL/GenBank/DDBJ databases">
        <title>Diversity and distribution of actinomycetes associated with coral in the coast of Hainan.</title>
        <authorList>
            <person name="Li F."/>
        </authorList>
    </citation>
    <scope>NUCLEOTIDE SEQUENCE [LARGE SCALE GENOMIC DNA]</scope>
    <source>
        <strain evidence="2 3">HNM0947</strain>
    </source>
</reference>
<proteinExistence type="predicted"/>
<feature type="domain" description="SIS" evidence="1">
    <location>
        <begin position="43"/>
        <end position="216"/>
    </location>
</feature>
<name>A0ABR9PBM5_9ACTN</name>
<dbReference type="CDD" id="cd05013">
    <property type="entry name" value="SIS_RpiR"/>
    <property type="match status" value="1"/>
</dbReference>
<dbReference type="EMBL" id="JADBGI010000022">
    <property type="protein sequence ID" value="MBE3001236.1"/>
    <property type="molecule type" value="Genomic_DNA"/>
</dbReference>
<dbReference type="PANTHER" id="PTHR30390">
    <property type="entry name" value="SEDOHEPTULOSE 7-PHOSPHATE ISOMERASE / DNAA INITIATOR-ASSOCIATING FACTOR FOR REPLICATION INITIATION"/>
    <property type="match status" value="1"/>
</dbReference>
<dbReference type="PANTHER" id="PTHR30390:SF7">
    <property type="entry name" value="PHOSPHOHEPTOSE ISOMERASE"/>
    <property type="match status" value="1"/>
</dbReference>
<accession>A0ABR9PBM5</accession>
<comment type="caution">
    <text evidence="2">The sequence shown here is derived from an EMBL/GenBank/DDBJ whole genome shotgun (WGS) entry which is preliminary data.</text>
</comment>
<gene>
    <name evidence="2" type="ORF">IDM40_21440</name>
</gene>
<evidence type="ECO:0000313" key="3">
    <source>
        <dbReference type="Proteomes" id="UP000806528"/>
    </source>
</evidence>
<dbReference type="InterPro" id="IPR050099">
    <property type="entry name" value="SIS_GmhA/DiaA_subfam"/>
</dbReference>
<dbReference type="Gene3D" id="3.40.50.10490">
    <property type="entry name" value="Glucose-6-phosphate isomerase like protein, domain 1"/>
    <property type="match status" value="1"/>
</dbReference>
<evidence type="ECO:0000313" key="2">
    <source>
        <dbReference type="EMBL" id="MBE3001236.1"/>
    </source>
</evidence>
<dbReference type="RefSeq" id="WP_193123832.1">
    <property type="nucleotide sequence ID" value="NZ_JADBGI010000022.1"/>
</dbReference>
<dbReference type="Pfam" id="PF13580">
    <property type="entry name" value="SIS_2"/>
    <property type="match status" value="1"/>
</dbReference>
<keyword evidence="3" id="KW-1185">Reference proteome</keyword>
<dbReference type="GO" id="GO:0016853">
    <property type="term" value="F:isomerase activity"/>
    <property type="evidence" value="ECO:0007669"/>
    <property type="project" value="UniProtKB-KW"/>
</dbReference>
<dbReference type="SUPFAM" id="SSF53697">
    <property type="entry name" value="SIS domain"/>
    <property type="match status" value="1"/>
</dbReference>
<protein>
    <submittedName>
        <fullName evidence="2">Sugar isomerase domain-containing protein</fullName>
    </submittedName>
</protein>
<dbReference type="InterPro" id="IPR001347">
    <property type="entry name" value="SIS_dom"/>
</dbReference>
<dbReference type="PROSITE" id="PS51464">
    <property type="entry name" value="SIS"/>
    <property type="match status" value="1"/>
</dbReference>
<sequence>MSPEHRTETLGRAAAQYTERVQQILAEALDAEQDRIAEAAALLAERFTADGILYVFGSGHSHVFAEEGFFRAGGSARICPVLEPDHMLHVSAQRSTELERESGHAASVLAGYEIDPDTDTMLVVSNSGANALPVEVARTARDMGLPVIAITSRAYATASTQTGPKLHEVADIVLDNHCPPGDALVSVREDLPLAGPGSSVVGLALLNAMIVAAAEKEAEQGGTPRVFLSAGMPDAAEHNARIIAEMGPRVPHI</sequence>
<keyword evidence="2" id="KW-0413">Isomerase</keyword>
<dbReference type="InterPro" id="IPR046348">
    <property type="entry name" value="SIS_dom_sf"/>
</dbReference>
<dbReference type="Proteomes" id="UP000806528">
    <property type="component" value="Unassembled WGS sequence"/>
</dbReference>
<dbReference type="NCBIfam" id="NF002805">
    <property type="entry name" value="PRK02947.1"/>
    <property type="match status" value="1"/>
</dbReference>
<dbReference type="InterPro" id="IPR035472">
    <property type="entry name" value="RpiR-like_SIS"/>
</dbReference>
<evidence type="ECO:0000259" key="1">
    <source>
        <dbReference type="PROSITE" id="PS51464"/>
    </source>
</evidence>
<organism evidence="2 3">
    <name type="scientific">Nocardiopsis coralli</name>
    <dbReference type="NCBI Taxonomy" id="2772213"/>
    <lineage>
        <taxon>Bacteria</taxon>
        <taxon>Bacillati</taxon>
        <taxon>Actinomycetota</taxon>
        <taxon>Actinomycetes</taxon>
        <taxon>Streptosporangiales</taxon>
        <taxon>Nocardiopsidaceae</taxon>
        <taxon>Nocardiopsis</taxon>
    </lineage>
</organism>